<feature type="domain" description="FecR protein" evidence="2">
    <location>
        <begin position="146"/>
        <end position="244"/>
    </location>
</feature>
<name>A0A2U8W1V0_9HYPH</name>
<dbReference type="Gene3D" id="2.60.40.3440">
    <property type="match status" value="1"/>
</dbReference>
<evidence type="ECO:0000259" key="2">
    <source>
        <dbReference type="Pfam" id="PF04773"/>
    </source>
</evidence>
<evidence type="ECO:0008006" key="6">
    <source>
        <dbReference type="Google" id="ProtNLM"/>
    </source>
</evidence>
<evidence type="ECO:0000313" key="5">
    <source>
        <dbReference type="Proteomes" id="UP000245926"/>
    </source>
</evidence>
<protein>
    <recommendedName>
        <fullName evidence="6">Tandem-95 repeat protein</fullName>
    </recommendedName>
</protein>
<keyword evidence="5" id="KW-1185">Reference proteome</keyword>
<feature type="domain" description="Cadherin-like" evidence="3">
    <location>
        <begin position="503"/>
        <end position="599"/>
    </location>
</feature>
<organism evidence="4 5">
    <name type="scientific">Methylobacterium durans</name>
    <dbReference type="NCBI Taxonomy" id="2202825"/>
    <lineage>
        <taxon>Bacteria</taxon>
        <taxon>Pseudomonadati</taxon>
        <taxon>Pseudomonadota</taxon>
        <taxon>Alphaproteobacteria</taxon>
        <taxon>Hyphomicrobiales</taxon>
        <taxon>Methylobacteriaceae</taxon>
        <taxon>Methylobacterium</taxon>
    </lineage>
</organism>
<dbReference type="InterPro" id="IPR006860">
    <property type="entry name" value="FecR"/>
</dbReference>
<dbReference type="SUPFAM" id="SSF51120">
    <property type="entry name" value="beta-Roll"/>
    <property type="match status" value="1"/>
</dbReference>
<dbReference type="NCBIfam" id="NF012211">
    <property type="entry name" value="tand_rpt_95"/>
    <property type="match status" value="5"/>
</dbReference>
<feature type="compositionally biased region" description="Pro residues" evidence="1">
    <location>
        <begin position="373"/>
        <end position="385"/>
    </location>
</feature>
<gene>
    <name evidence="4" type="ORF">DK389_05280</name>
</gene>
<dbReference type="KEGG" id="mets:DK389_05280"/>
<dbReference type="EMBL" id="CP029550">
    <property type="protein sequence ID" value="AWN40063.1"/>
    <property type="molecule type" value="Genomic_DNA"/>
</dbReference>
<dbReference type="InterPro" id="IPR041690">
    <property type="entry name" value="Cadherin_5"/>
</dbReference>
<evidence type="ECO:0000313" key="4">
    <source>
        <dbReference type="EMBL" id="AWN40063.1"/>
    </source>
</evidence>
<dbReference type="Proteomes" id="UP000245926">
    <property type="component" value="Chromosome"/>
</dbReference>
<dbReference type="Pfam" id="PF17963">
    <property type="entry name" value="Big_9"/>
    <property type="match status" value="2"/>
</dbReference>
<dbReference type="Pfam" id="PF17892">
    <property type="entry name" value="Cadherin_5"/>
    <property type="match status" value="3"/>
</dbReference>
<dbReference type="PANTHER" id="PTHR38731:SF3">
    <property type="entry name" value="BLL6125 PROTEIN"/>
    <property type="match status" value="1"/>
</dbReference>
<dbReference type="NCBIfam" id="TIGR01965">
    <property type="entry name" value="VCBS_repeat"/>
    <property type="match status" value="3"/>
</dbReference>
<feature type="domain" description="Cadherin-like" evidence="3">
    <location>
        <begin position="701"/>
        <end position="797"/>
    </location>
</feature>
<dbReference type="PANTHER" id="PTHR38731">
    <property type="entry name" value="LIPL45-RELATED LIPOPROTEIN-RELATED"/>
    <property type="match status" value="1"/>
</dbReference>
<evidence type="ECO:0000259" key="3">
    <source>
        <dbReference type="Pfam" id="PF17892"/>
    </source>
</evidence>
<accession>A0A2U8W1V0</accession>
<evidence type="ECO:0000256" key="1">
    <source>
        <dbReference type="SAM" id="MobiDB-lite"/>
    </source>
</evidence>
<reference evidence="5" key="1">
    <citation type="submission" date="2018-05" db="EMBL/GenBank/DDBJ databases">
        <title>Complete Genome Sequence of Methylobacterium sp. 17SD2-17.</title>
        <authorList>
            <person name="Srinivasan S."/>
        </authorList>
    </citation>
    <scope>NUCLEOTIDE SEQUENCE [LARGE SCALE GENOMIC DNA]</scope>
    <source>
        <strain evidence="5">17SD2-17</strain>
    </source>
</reference>
<feature type="compositionally biased region" description="Pro residues" evidence="1">
    <location>
        <begin position="343"/>
        <end position="359"/>
    </location>
</feature>
<dbReference type="Gene3D" id="2.60.40.2810">
    <property type="match status" value="2"/>
</dbReference>
<dbReference type="RefSeq" id="WP_109887889.1">
    <property type="nucleotide sequence ID" value="NZ_CP029550.1"/>
</dbReference>
<dbReference type="OrthoDB" id="5593939at2"/>
<sequence>MKSAADIRSSSQGPSFGLADVREVEAEAGGTIRVDDAALLFRGHYVRAGADLIISDETHRLVVHDYFEVGRRPKLVAPDGASLSDAVIDALSLPLGGERYAQAGAPQASDASAAIGRVQTVTGSASVVRNGVTVALHVGDLVYKGDVVQTERGSSLAVSFLDGTLFSLSASARMLLNEMVYKAEGESNSALFSLVQGSITFVAGKVAKTGDMKIGTPVATMGIRGTAVHVQIDADNGTTRLSVMTEPDGHTGRFEVYDRDDPTRLLFTVSDPGNAFIVSPNGPLQVKFEQVAKTPADLQFEAGLVQAIFKAIAEAPRLPVFQGPSTGGGGGSSTEPNIVQPDTAPPGAPNGPVETPPVDPLSGSAPRGSSQPPVDPLTAPLPPGGSPQDDPLVLTPRTFTVVQGNALVAATVGQGVLGATTAHIVAARAGIEAPMEGLSGGTVTLQGRYGTLLLRDDGTYVYRADKAAGLAEGQQGADVFTYRVEDKTGVSATTTLTMDVTGVNDAPVAPLAIVLAAGAEDASRIVSAADLLAGASDVDGDALRVSGLRVVSGGGTIEDLGDGRFIYRPAADASGRVTLAYAITDGHGGGVEQIASFEVSPVNDAPVVARALSLRSSPEDTLRPISPLDLLAGATDADGDALAVTALRIVSGDGTIEDLGNGHYAYRPDSNASGPVTLAYTITDGHGGSVAQTARFDVIPVNDAPTIGGPLVLAASLEDTARVITAAELLAGAGDVDGDVLALTGLKIVGGGGTIEDLGDGRYAYRPAANANGPVTLAYTITDGHGGDVAQTARFQIAPVNDAPVIRPDATSAAARVDEVAYGAPGSGTLLHSRSGTIAFSDPDFGDVHGATVVADGTGYLGTLTLGAIDEASGTLAWNFAVPDGAIDALSAGETRVQTYSVRISDSLGGSTTQVVSVTLAGAGERPPVAADDLDLHPSLLVNSGFGAAPDFSGWTQSTVNSGNFINNSYRPQIVVDRSGTYLAGADAVAVLAFEGTIDTRGGTAWGPSIRSATFSASAGDAIKFDWQLSSGEDHARGRGYLRDASNGQIVATVLQEDSIVSGSTGWQTKTFVLPSGGTYYIEFQVGSYDSTFGQVVGAELVIDYAGVVPRIREDMPLVIQPAELLANDSDPSGLPIHLVSVAGTSAHGAAVTLNPDGTITYDPRAAFDHLAQGETATDSFVYTIANSTGATASATAFFTVSGDNDAPIGGQDHIVAAPDASLTVPISALLFNDRDPDSGARLGVVSVTDAQFAPSGDAIRYQGTGDGGHFSYVVQDEHGTPAVQAVEAVVTRGEARHLVGTAAAEILIASATTEVLTGGAGRDVFVFADAGTARTITDFAAGASGDAIDLTGVFGGNVTYENLAAFARLVTEGDHAALEVSDGSGGDWHILAHLTSLPASATDVTLIWTDHLVRLNAQAPLV</sequence>
<proteinExistence type="predicted"/>
<dbReference type="InterPro" id="IPR010221">
    <property type="entry name" value="VCBS_dom"/>
</dbReference>
<dbReference type="InterPro" id="IPR011049">
    <property type="entry name" value="Serralysin-like_metalloprot_C"/>
</dbReference>
<feature type="domain" description="Cadherin-like" evidence="3">
    <location>
        <begin position="602"/>
        <end position="698"/>
    </location>
</feature>
<feature type="region of interest" description="Disordered" evidence="1">
    <location>
        <begin position="320"/>
        <end position="393"/>
    </location>
</feature>
<dbReference type="Pfam" id="PF04773">
    <property type="entry name" value="FecR"/>
    <property type="match status" value="1"/>
</dbReference>